<protein>
    <submittedName>
        <fullName evidence="1">Uncharacterized protein</fullName>
    </submittedName>
</protein>
<accession>A0ABQ3DUK8</accession>
<comment type="caution">
    <text evidence="1">The sequence shown here is derived from an EMBL/GenBank/DDBJ whole genome shotgun (WGS) entry which is preliminary data.</text>
</comment>
<sequence>MRWRETFLAFQEDALWVPIFNVQHFTNRSVKLEGLDGKSGDPVYYDYVYLNEAN</sequence>
<dbReference type="EMBL" id="BMXE01000001">
    <property type="protein sequence ID" value="GHB16893.1"/>
    <property type="molecule type" value="Genomic_DNA"/>
</dbReference>
<dbReference type="RefSeq" id="WP_189434260.1">
    <property type="nucleotide sequence ID" value="NZ_BMXE01000001.1"/>
</dbReference>
<evidence type="ECO:0000313" key="1">
    <source>
        <dbReference type="EMBL" id="GHB16893.1"/>
    </source>
</evidence>
<proteinExistence type="predicted"/>
<reference evidence="2" key="1">
    <citation type="journal article" date="2019" name="Int. J. Syst. Evol. Microbiol.">
        <title>The Global Catalogue of Microorganisms (GCM) 10K type strain sequencing project: providing services to taxonomists for standard genome sequencing and annotation.</title>
        <authorList>
            <consortium name="The Broad Institute Genomics Platform"/>
            <consortium name="The Broad Institute Genome Sequencing Center for Infectious Disease"/>
            <person name="Wu L."/>
            <person name="Ma J."/>
        </authorList>
    </citation>
    <scope>NUCLEOTIDE SEQUENCE [LARGE SCALE GENOMIC DNA]</scope>
    <source>
        <strain evidence="2">KCTC 12861</strain>
    </source>
</reference>
<name>A0ABQ3DUK8_9HYPH</name>
<organism evidence="1 2">
    <name type="scientific">Pseudovibrio japonicus</name>
    <dbReference type="NCBI Taxonomy" id="366534"/>
    <lineage>
        <taxon>Bacteria</taxon>
        <taxon>Pseudomonadati</taxon>
        <taxon>Pseudomonadota</taxon>
        <taxon>Alphaproteobacteria</taxon>
        <taxon>Hyphomicrobiales</taxon>
        <taxon>Stappiaceae</taxon>
        <taxon>Pseudovibrio</taxon>
    </lineage>
</organism>
<dbReference type="Proteomes" id="UP000637980">
    <property type="component" value="Unassembled WGS sequence"/>
</dbReference>
<keyword evidence="2" id="KW-1185">Reference proteome</keyword>
<evidence type="ECO:0000313" key="2">
    <source>
        <dbReference type="Proteomes" id="UP000637980"/>
    </source>
</evidence>
<gene>
    <name evidence="1" type="ORF">GCM10007094_00320</name>
</gene>